<keyword evidence="2" id="KW-0732">Signal</keyword>
<feature type="domain" description="GP-PDE" evidence="3">
    <location>
        <begin position="49"/>
        <end position="298"/>
    </location>
</feature>
<feature type="region of interest" description="Disordered" evidence="1">
    <location>
        <begin position="299"/>
        <end position="320"/>
    </location>
</feature>
<dbReference type="Pfam" id="PF03009">
    <property type="entry name" value="GDPD"/>
    <property type="match status" value="1"/>
</dbReference>
<dbReference type="EC" id="3.1.4.46" evidence="4"/>
<organism evidence="4 5">
    <name type="scientific">Nocardiopsis aegyptia</name>
    <dbReference type="NCBI Taxonomy" id="220378"/>
    <lineage>
        <taxon>Bacteria</taxon>
        <taxon>Bacillati</taxon>
        <taxon>Actinomycetota</taxon>
        <taxon>Actinomycetes</taxon>
        <taxon>Streptosporangiales</taxon>
        <taxon>Nocardiopsidaceae</taxon>
        <taxon>Nocardiopsis</taxon>
    </lineage>
</organism>
<dbReference type="GO" id="GO:0008889">
    <property type="term" value="F:glycerophosphodiester phosphodiesterase activity"/>
    <property type="evidence" value="ECO:0007669"/>
    <property type="project" value="UniProtKB-EC"/>
</dbReference>
<dbReference type="Proteomes" id="UP000572051">
    <property type="component" value="Unassembled WGS sequence"/>
</dbReference>
<name>A0A7Z0EL74_9ACTN</name>
<evidence type="ECO:0000256" key="2">
    <source>
        <dbReference type="SAM" id="SignalP"/>
    </source>
</evidence>
<feature type="signal peptide" evidence="2">
    <location>
        <begin position="1"/>
        <end position="23"/>
    </location>
</feature>
<dbReference type="InterPro" id="IPR017946">
    <property type="entry name" value="PLC-like_Pdiesterase_TIM-brl"/>
</dbReference>
<dbReference type="EMBL" id="JACCFS010000001">
    <property type="protein sequence ID" value="NYJ33666.1"/>
    <property type="molecule type" value="Genomic_DNA"/>
</dbReference>
<dbReference type="SUPFAM" id="SSF51695">
    <property type="entry name" value="PLC-like phosphodiesterases"/>
    <property type="match status" value="1"/>
</dbReference>
<evidence type="ECO:0000313" key="4">
    <source>
        <dbReference type="EMBL" id="NYJ33666.1"/>
    </source>
</evidence>
<dbReference type="GO" id="GO:0006629">
    <property type="term" value="P:lipid metabolic process"/>
    <property type="evidence" value="ECO:0007669"/>
    <property type="project" value="InterPro"/>
</dbReference>
<dbReference type="PANTHER" id="PTHR46211">
    <property type="entry name" value="GLYCEROPHOSPHORYL DIESTER PHOSPHODIESTERASE"/>
    <property type="match status" value="1"/>
</dbReference>
<accession>A0A7Z0EL74</accession>
<sequence length="320" mass="35587">MHRIGIVGAVSFIAVTSASSALAAPTLHPQTIAASTRVAVEHPNPVRPLDAVAHRGASAYAPENTLAAIDESAERGAETVEIDVQLTADDEIVVMHDTTLARTTDVEERFPGRAPYDVADFTMDEIRELDAGSWFDSSFEDEPVPTLGEALDRLEAHDLNLLLELKEPARYPGMAELVAEELTDRRHWLRHNPPWQPRHLVVQSFDWQVTERSKELMPSVPHALLGRVPEDRLDEFGWAHLINPNHNTIDADYVDLLHESGFEIMPYTVNDRDRMEEVLEMGVDGFITNHPDVGREAIDDFSDDRGPRAPIVVPPARPAA</sequence>
<dbReference type="PANTHER" id="PTHR46211:SF1">
    <property type="entry name" value="GLYCEROPHOSPHODIESTER PHOSPHODIESTERASE, CYTOPLASMIC"/>
    <property type="match status" value="1"/>
</dbReference>
<evidence type="ECO:0000313" key="5">
    <source>
        <dbReference type="Proteomes" id="UP000572051"/>
    </source>
</evidence>
<dbReference type="InterPro" id="IPR030395">
    <property type="entry name" value="GP_PDE_dom"/>
</dbReference>
<keyword evidence="4" id="KW-0378">Hydrolase</keyword>
<evidence type="ECO:0000256" key="1">
    <source>
        <dbReference type="SAM" id="MobiDB-lite"/>
    </source>
</evidence>
<dbReference type="RefSeq" id="WP_179821986.1">
    <property type="nucleotide sequence ID" value="NZ_JACCFS010000001.1"/>
</dbReference>
<dbReference type="AlphaFoldDB" id="A0A7Z0EL74"/>
<comment type="caution">
    <text evidence="4">The sequence shown here is derived from an EMBL/GenBank/DDBJ whole genome shotgun (WGS) entry which is preliminary data.</text>
</comment>
<proteinExistence type="predicted"/>
<keyword evidence="5" id="KW-1185">Reference proteome</keyword>
<feature type="chain" id="PRO_5030813053" evidence="2">
    <location>
        <begin position="24"/>
        <end position="320"/>
    </location>
</feature>
<gene>
    <name evidence="4" type="ORF">HNR10_001547</name>
</gene>
<dbReference type="Gene3D" id="3.20.20.190">
    <property type="entry name" value="Phosphatidylinositol (PI) phosphodiesterase"/>
    <property type="match status" value="1"/>
</dbReference>
<protein>
    <submittedName>
        <fullName evidence="4">Glycerophosphoryl diester phosphodiesterase</fullName>
        <ecNumber evidence="4">3.1.4.46</ecNumber>
    </submittedName>
</protein>
<dbReference type="PROSITE" id="PS51704">
    <property type="entry name" value="GP_PDE"/>
    <property type="match status" value="1"/>
</dbReference>
<reference evidence="4 5" key="1">
    <citation type="submission" date="2020-07" db="EMBL/GenBank/DDBJ databases">
        <title>Sequencing the genomes of 1000 actinobacteria strains.</title>
        <authorList>
            <person name="Klenk H.-P."/>
        </authorList>
    </citation>
    <scope>NUCLEOTIDE SEQUENCE [LARGE SCALE GENOMIC DNA]</scope>
    <source>
        <strain evidence="4 5">DSM 44442</strain>
    </source>
</reference>
<evidence type="ECO:0000259" key="3">
    <source>
        <dbReference type="PROSITE" id="PS51704"/>
    </source>
</evidence>